<gene>
    <name evidence="1" type="ORF">NSPZN2_80048</name>
</gene>
<reference evidence="1 2" key="1">
    <citation type="submission" date="2021-02" db="EMBL/GenBank/DDBJ databases">
        <authorList>
            <person name="Han P."/>
        </authorList>
    </citation>
    <scope>NUCLEOTIDE SEQUENCE [LARGE SCALE GENOMIC DNA]</scope>
    <source>
        <strain evidence="1">Candidatus Nitrospira sp. ZN2</strain>
    </source>
</reference>
<dbReference type="Proteomes" id="UP000675880">
    <property type="component" value="Unassembled WGS sequence"/>
</dbReference>
<comment type="caution">
    <text evidence="1">The sequence shown here is derived from an EMBL/GenBank/DDBJ whole genome shotgun (WGS) entry which is preliminary data.</text>
</comment>
<dbReference type="RefSeq" id="WP_213044215.1">
    <property type="nucleotide sequence ID" value="NZ_CAJNBJ010000021.1"/>
</dbReference>
<organism evidence="1 2">
    <name type="scientific">Nitrospira defluvii</name>
    <dbReference type="NCBI Taxonomy" id="330214"/>
    <lineage>
        <taxon>Bacteria</taxon>
        <taxon>Pseudomonadati</taxon>
        <taxon>Nitrospirota</taxon>
        <taxon>Nitrospiria</taxon>
        <taxon>Nitrospirales</taxon>
        <taxon>Nitrospiraceae</taxon>
        <taxon>Nitrospira</taxon>
    </lineage>
</organism>
<evidence type="ECO:0000313" key="2">
    <source>
        <dbReference type="Proteomes" id="UP000675880"/>
    </source>
</evidence>
<proteinExistence type="predicted"/>
<name>A0ABN7MFE9_9BACT</name>
<evidence type="ECO:0000313" key="1">
    <source>
        <dbReference type="EMBL" id="CAE6800682.1"/>
    </source>
</evidence>
<keyword evidence="2" id="KW-1185">Reference proteome</keyword>
<sequence>MSDYEFRCCGNHRRSLVARLFMRERRRTQERYVVKPDGVSTPAGPALRITARHRCRAVRQAMRTRLVKGLLRRLGLPLGLSLGMFL</sequence>
<accession>A0ABN7MFE9</accession>
<protein>
    <submittedName>
        <fullName evidence="1">Uncharacterized protein</fullName>
    </submittedName>
</protein>
<dbReference type="EMBL" id="CAJNBJ010000021">
    <property type="protein sequence ID" value="CAE6800682.1"/>
    <property type="molecule type" value="Genomic_DNA"/>
</dbReference>